<dbReference type="AlphaFoldDB" id="A0A8J2WPW5"/>
<gene>
    <name evidence="2" type="ORF">PECAL_1P05910</name>
</gene>
<dbReference type="PANTHER" id="PTHR13369">
    <property type="match status" value="1"/>
</dbReference>
<evidence type="ECO:0000313" key="3">
    <source>
        <dbReference type="Proteomes" id="UP000789595"/>
    </source>
</evidence>
<organism evidence="2 3">
    <name type="scientific">Pelagomonas calceolata</name>
    <dbReference type="NCBI Taxonomy" id="35677"/>
    <lineage>
        <taxon>Eukaryota</taxon>
        <taxon>Sar</taxon>
        <taxon>Stramenopiles</taxon>
        <taxon>Ochrophyta</taxon>
        <taxon>Pelagophyceae</taxon>
        <taxon>Pelagomonadales</taxon>
        <taxon>Pelagomonadaceae</taxon>
        <taxon>Pelagomonas</taxon>
    </lineage>
</organism>
<dbReference type="InterPro" id="IPR029063">
    <property type="entry name" value="SAM-dependent_MTases_sf"/>
</dbReference>
<dbReference type="EMBL" id="CAKKNE010000001">
    <property type="protein sequence ID" value="CAH0364237.1"/>
    <property type="molecule type" value="Genomic_DNA"/>
</dbReference>
<protein>
    <recommendedName>
        <fullName evidence="1">Methyltransferase domain-containing protein</fullName>
    </recommendedName>
</protein>
<reference evidence="2" key="1">
    <citation type="submission" date="2021-11" db="EMBL/GenBank/DDBJ databases">
        <authorList>
            <consortium name="Genoscope - CEA"/>
            <person name="William W."/>
        </authorList>
    </citation>
    <scope>NUCLEOTIDE SEQUENCE</scope>
</reference>
<proteinExistence type="predicted"/>
<dbReference type="InterPro" id="IPR025714">
    <property type="entry name" value="Methyltranfer_dom"/>
</dbReference>
<accession>A0A8J2WPW5</accession>
<evidence type="ECO:0000259" key="1">
    <source>
        <dbReference type="Pfam" id="PF13679"/>
    </source>
</evidence>
<keyword evidence="3" id="KW-1185">Reference proteome</keyword>
<dbReference type="Proteomes" id="UP000789595">
    <property type="component" value="Unassembled WGS sequence"/>
</dbReference>
<sequence>MRMPPVVASRLRATDVRHFAGDSTFHQVARAVCTADAAIARKELPECWAMAERIHDEFWRSEPPRRVVDVAAGHGLLGWFLLALCYQARAPLPVVYAVDERMPSSAGKIRDSFGEAFPRLRAQHRYIVGDARDVEATSDTLVAGLHACGGLSDIVIDVALEGSSALALVPCCHSTKISHDAAAAAKVGLDEAIDAARARRLAAAGWAVERDVLCSREITPKNGLILGRPPSVSVGEARPLYPRSLPPLSFGWRGVVRGS</sequence>
<dbReference type="PANTHER" id="PTHR13369:SF0">
    <property type="entry name" value="GLUTATHIONE S-TRANSFERASE C-TERMINAL DOMAIN-CONTAINING PROTEIN"/>
    <property type="match status" value="1"/>
</dbReference>
<dbReference type="GO" id="GO:0005737">
    <property type="term" value="C:cytoplasm"/>
    <property type="evidence" value="ECO:0007669"/>
    <property type="project" value="TreeGrafter"/>
</dbReference>
<feature type="domain" description="Methyltransferase" evidence="1">
    <location>
        <begin position="46"/>
        <end position="174"/>
    </location>
</feature>
<dbReference type="SUPFAM" id="SSF53335">
    <property type="entry name" value="S-adenosyl-L-methionine-dependent methyltransferases"/>
    <property type="match status" value="1"/>
</dbReference>
<dbReference type="OrthoDB" id="46169at2759"/>
<evidence type="ECO:0000313" key="2">
    <source>
        <dbReference type="EMBL" id="CAH0364237.1"/>
    </source>
</evidence>
<name>A0A8J2WPW5_9STRA</name>
<dbReference type="Pfam" id="PF13679">
    <property type="entry name" value="Methyltransf_32"/>
    <property type="match status" value="1"/>
</dbReference>
<comment type="caution">
    <text evidence="2">The sequence shown here is derived from an EMBL/GenBank/DDBJ whole genome shotgun (WGS) entry which is preliminary data.</text>
</comment>